<protein>
    <submittedName>
        <fullName evidence="1">Uncharacterized protein</fullName>
    </submittedName>
</protein>
<dbReference type="Proteomes" id="UP000324748">
    <property type="component" value="Unassembled WGS sequence"/>
</dbReference>
<sequence>MVAVCASRAGLQFRAGEITTKISSSLHVDASERPSIKRLTRKNAKKTSGLACRMVFSLQRLARSAHDLCARHIFSSPVALDHAG</sequence>
<comment type="caution">
    <text evidence="1">The sequence shown here is derived from an EMBL/GenBank/DDBJ whole genome shotgun (WGS) entry which is preliminary data.</text>
</comment>
<gene>
    <name evidence="1" type="ORF">PGT21_018106</name>
</gene>
<proteinExistence type="predicted"/>
<keyword evidence="2" id="KW-1185">Reference proteome</keyword>
<dbReference type="EMBL" id="VSWC01000105">
    <property type="protein sequence ID" value="KAA1086985.1"/>
    <property type="molecule type" value="Genomic_DNA"/>
</dbReference>
<accession>A0A5B0NCF2</accession>
<name>A0A5B0NCF2_PUCGR</name>
<organism evidence="1 2">
    <name type="scientific">Puccinia graminis f. sp. tritici</name>
    <dbReference type="NCBI Taxonomy" id="56615"/>
    <lineage>
        <taxon>Eukaryota</taxon>
        <taxon>Fungi</taxon>
        <taxon>Dikarya</taxon>
        <taxon>Basidiomycota</taxon>
        <taxon>Pucciniomycotina</taxon>
        <taxon>Pucciniomycetes</taxon>
        <taxon>Pucciniales</taxon>
        <taxon>Pucciniaceae</taxon>
        <taxon>Puccinia</taxon>
    </lineage>
</organism>
<dbReference type="AlphaFoldDB" id="A0A5B0NCF2"/>
<reference evidence="1 2" key="1">
    <citation type="submission" date="2019-05" db="EMBL/GenBank/DDBJ databases">
        <title>Emergence of the Ug99 lineage of the wheat stem rust pathogen through somatic hybridization.</title>
        <authorList>
            <person name="Li F."/>
            <person name="Upadhyaya N.M."/>
            <person name="Sperschneider J."/>
            <person name="Matny O."/>
            <person name="Nguyen-Phuc H."/>
            <person name="Mago R."/>
            <person name="Raley C."/>
            <person name="Miller M.E."/>
            <person name="Silverstein K.A.T."/>
            <person name="Henningsen E."/>
            <person name="Hirsch C.D."/>
            <person name="Visser B."/>
            <person name="Pretorius Z.A."/>
            <person name="Steffenson B.J."/>
            <person name="Schwessinger B."/>
            <person name="Dodds P.N."/>
            <person name="Figueroa M."/>
        </authorList>
    </citation>
    <scope>NUCLEOTIDE SEQUENCE [LARGE SCALE GENOMIC DNA]</scope>
    <source>
        <strain evidence="1">21-0</strain>
    </source>
</reference>
<evidence type="ECO:0000313" key="2">
    <source>
        <dbReference type="Proteomes" id="UP000324748"/>
    </source>
</evidence>
<evidence type="ECO:0000313" key="1">
    <source>
        <dbReference type="EMBL" id="KAA1086985.1"/>
    </source>
</evidence>